<dbReference type="EMBL" id="AFPZ01000019">
    <property type="protein sequence ID" value="EGQ27274.1"/>
    <property type="molecule type" value="Genomic_DNA"/>
</dbReference>
<comment type="caution">
    <text evidence="1">The sequence shown here is derived from an EMBL/GenBank/DDBJ whole genome shotgun (WGS) entry which is preliminary data.</text>
</comment>
<evidence type="ECO:0000313" key="1">
    <source>
        <dbReference type="EMBL" id="EGQ27274.1"/>
    </source>
</evidence>
<name>F9DPJ2_9BACL</name>
<organism evidence="1 2">
    <name type="scientific">Sporosarcina newyorkensis 2681</name>
    <dbReference type="NCBI Taxonomy" id="1027292"/>
    <lineage>
        <taxon>Bacteria</taxon>
        <taxon>Bacillati</taxon>
        <taxon>Bacillota</taxon>
        <taxon>Bacilli</taxon>
        <taxon>Bacillales</taxon>
        <taxon>Caryophanaceae</taxon>
        <taxon>Sporosarcina</taxon>
    </lineage>
</organism>
<sequence>MSQLAKDASCLTATADPAVAATLEWVKCLSIVFKKVLFRCLVARLIVGSGKRRGLYIDPASPLGDCLLP</sequence>
<dbReference type="AlphaFoldDB" id="F9DPJ2"/>
<accession>F9DPJ2</accession>
<reference evidence="1 2" key="1">
    <citation type="submission" date="2011-04" db="EMBL/GenBank/DDBJ databases">
        <authorList>
            <person name="Muzny D."/>
            <person name="Qin X."/>
            <person name="Deng J."/>
            <person name="Jiang H."/>
            <person name="Liu Y."/>
            <person name="Qu J."/>
            <person name="Song X.-Z."/>
            <person name="Zhang L."/>
            <person name="Thornton R."/>
            <person name="Coyle M."/>
            <person name="Francisco L."/>
            <person name="Jackson L."/>
            <person name="Javaid M."/>
            <person name="Korchina V."/>
            <person name="Kovar C."/>
            <person name="Mata R."/>
            <person name="Mathew T."/>
            <person name="Ngo R."/>
            <person name="Nguyen L."/>
            <person name="Nguyen N."/>
            <person name="Okwuonu G."/>
            <person name="Ongeri F."/>
            <person name="Pham C."/>
            <person name="Simmons D."/>
            <person name="Wilczek-Boney K."/>
            <person name="Hale W."/>
            <person name="Jakkamsetti A."/>
            <person name="Pham P."/>
            <person name="Ruth R."/>
            <person name="San Lucas F."/>
            <person name="Warren J."/>
            <person name="Zhang J."/>
            <person name="Zhao Z."/>
            <person name="Zhou C."/>
            <person name="Zhu D."/>
            <person name="Lee S."/>
            <person name="Bess C."/>
            <person name="Blankenburg K."/>
            <person name="Forbes L."/>
            <person name="Fu Q."/>
            <person name="Gubbala S."/>
            <person name="Hirani K."/>
            <person name="Jayaseelan J.C."/>
            <person name="Lara F."/>
            <person name="Munidasa M."/>
            <person name="Palculict T."/>
            <person name="Patil S."/>
            <person name="Pu L.-L."/>
            <person name="Saada N."/>
            <person name="Tang L."/>
            <person name="Weissenberger G."/>
            <person name="Zhu Y."/>
            <person name="Hemphill L."/>
            <person name="Shang Y."/>
            <person name="Youmans B."/>
            <person name="Ayvaz T."/>
            <person name="Ross M."/>
            <person name="Santibanez J."/>
            <person name="Aqrawi P."/>
            <person name="Gross S."/>
            <person name="Joshi V."/>
            <person name="Fowler G."/>
            <person name="Nazareth L."/>
            <person name="Reid J."/>
            <person name="Worley K."/>
            <person name="Petrosino J."/>
            <person name="Highlander S."/>
            <person name="Gibbs R."/>
        </authorList>
    </citation>
    <scope>NUCLEOTIDE SEQUENCE [LARGE SCALE GENOMIC DNA]</scope>
    <source>
        <strain evidence="1 2">2681</strain>
    </source>
</reference>
<dbReference type="HOGENOM" id="CLU_2773849_0_0_9"/>
<dbReference type="Proteomes" id="UP000005316">
    <property type="component" value="Unassembled WGS sequence"/>
</dbReference>
<evidence type="ECO:0000313" key="2">
    <source>
        <dbReference type="Proteomes" id="UP000005316"/>
    </source>
</evidence>
<proteinExistence type="predicted"/>
<protein>
    <submittedName>
        <fullName evidence="1">Uncharacterized protein</fullName>
    </submittedName>
</protein>
<gene>
    <name evidence="1" type="ORF">HMPREF9372_0722</name>
</gene>